<dbReference type="OrthoDB" id="6135994at2759"/>
<dbReference type="RefSeq" id="XP_013380670.1">
    <property type="nucleotide sequence ID" value="XM_013525216.1"/>
</dbReference>
<protein>
    <submittedName>
        <fullName evidence="3">Uncharacterized protein LOC106151801</fullName>
    </submittedName>
</protein>
<name>A0A1S3H3F8_LINAN</name>
<dbReference type="Gene3D" id="1.10.533.10">
    <property type="entry name" value="Death Domain, Fas"/>
    <property type="match status" value="1"/>
</dbReference>
<reference evidence="3" key="1">
    <citation type="submission" date="2025-08" db="UniProtKB">
        <authorList>
            <consortium name="RefSeq"/>
        </authorList>
    </citation>
    <scope>IDENTIFICATION</scope>
    <source>
        <tissue evidence="3">Gonads</tissue>
    </source>
</reference>
<dbReference type="InterPro" id="IPR001315">
    <property type="entry name" value="CARD"/>
</dbReference>
<accession>A0A1S3H3F8</accession>
<dbReference type="GO" id="GO:0002020">
    <property type="term" value="F:protease binding"/>
    <property type="evidence" value="ECO:0007669"/>
    <property type="project" value="InterPro"/>
</dbReference>
<sequence length="261" mass="29749">MTDDVNVRLSIEAHEDTLMRNLVLSKSVLDAMVQEKLLSPAMMDIIKSKKTNEEQLAKILDITKHSGPITFRKFIRVLKVTMHGWLASLLEEHSPSETTAVQPNTALERNLPHDVEDELENFKDEKMKVLQFSNQENTDASLQPSRMEQTADILTLQHGDQTPDDVIPPADDSLQSLMIYFENQKAATSSVLASLKEEEKMIKRLLSKNQLDQQQYKFTEYTLNGICDKLKRVQTDSSTLSGLDLLKMNERLDHIKQLALQ</sequence>
<dbReference type="GeneID" id="106151801"/>
<proteinExistence type="predicted"/>
<keyword evidence="2" id="KW-1185">Reference proteome</keyword>
<dbReference type="PANTHER" id="PTHR15034:SF5">
    <property type="entry name" value="DEATH DOMAIN-CONTAINING PROTEIN CRADD"/>
    <property type="match status" value="1"/>
</dbReference>
<dbReference type="InterPro" id="IPR011029">
    <property type="entry name" value="DEATH-like_dom_sf"/>
</dbReference>
<feature type="domain" description="CARD" evidence="1">
    <location>
        <begin position="11"/>
        <end position="93"/>
    </location>
</feature>
<dbReference type="GO" id="GO:0070513">
    <property type="term" value="F:death domain binding"/>
    <property type="evidence" value="ECO:0007669"/>
    <property type="project" value="InterPro"/>
</dbReference>
<evidence type="ECO:0000259" key="1">
    <source>
        <dbReference type="PROSITE" id="PS50209"/>
    </source>
</evidence>
<dbReference type="InterPro" id="IPR037939">
    <property type="entry name" value="CRADD"/>
</dbReference>
<dbReference type="AlphaFoldDB" id="A0A1S3H3F8"/>
<dbReference type="InParanoid" id="A0A1S3H3F8"/>
<dbReference type="Pfam" id="PF00619">
    <property type="entry name" value="CARD"/>
    <property type="match status" value="1"/>
</dbReference>
<evidence type="ECO:0000313" key="2">
    <source>
        <dbReference type="Proteomes" id="UP000085678"/>
    </source>
</evidence>
<evidence type="ECO:0000313" key="3">
    <source>
        <dbReference type="RefSeq" id="XP_013380670.1"/>
    </source>
</evidence>
<dbReference type="SUPFAM" id="SSF47986">
    <property type="entry name" value="DEATH domain"/>
    <property type="match status" value="1"/>
</dbReference>
<dbReference type="CDD" id="cd01671">
    <property type="entry name" value="CARD"/>
    <property type="match status" value="1"/>
</dbReference>
<dbReference type="Proteomes" id="UP000085678">
    <property type="component" value="Unplaced"/>
</dbReference>
<dbReference type="KEGG" id="lak:106151801"/>
<dbReference type="PROSITE" id="PS50209">
    <property type="entry name" value="CARD"/>
    <property type="match status" value="1"/>
</dbReference>
<gene>
    <name evidence="3" type="primary">LOC106151801</name>
</gene>
<dbReference type="PANTHER" id="PTHR15034">
    <property type="entry name" value="DEATH DOMAIN-CONTAINING PROTEIN CRADD"/>
    <property type="match status" value="1"/>
</dbReference>
<dbReference type="GO" id="GO:0042981">
    <property type="term" value="P:regulation of apoptotic process"/>
    <property type="evidence" value="ECO:0007669"/>
    <property type="project" value="InterPro"/>
</dbReference>
<organism evidence="2 3">
    <name type="scientific">Lingula anatina</name>
    <name type="common">Brachiopod</name>
    <name type="synonym">Lingula unguis</name>
    <dbReference type="NCBI Taxonomy" id="7574"/>
    <lineage>
        <taxon>Eukaryota</taxon>
        <taxon>Metazoa</taxon>
        <taxon>Spiralia</taxon>
        <taxon>Lophotrochozoa</taxon>
        <taxon>Brachiopoda</taxon>
        <taxon>Linguliformea</taxon>
        <taxon>Lingulata</taxon>
        <taxon>Lingulida</taxon>
        <taxon>Linguloidea</taxon>
        <taxon>Lingulidae</taxon>
        <taxon>Lingula</taxon>
    </lineage>
</organism>